<evidence type="ECO:0000313" key="2">
    <source>
        <dbReference type="EMBL" id="CAF0937782.1"/>
    </source>
</evidence>
<name>A0A819RZG4_9BILA</name>
<dbReference type="Proteomes" id="UP000663836">
    <property type="component" value="Unassembled WGS sequence"/>
</dbReference>
<dbReference type="EMBL" id="CAJNOL010000996">
    <property type="protein sequence ID" value="CAF1260325.1"/>
    <property type="molecule type" value="Genomic_DNA"/>
</dbReference>
<dbReference type="EMBL" id="CAJNOT010000314">
    <property type="protein sequence ID" value="CAF0937782.1"/>
    <property type="molecule type" value="Genomic_DNA"/>
</dbReference>
<dbReference type="EMBL" id="CAJOAX010008923">
    <property type="protein sequence ID" value="CAF4045273.1"/>
    <property type="molecule type" value="Genomic_DNA"/>
</dbReference>
<gene>
    <name evidence="7" type="ORF">FNK824_LOCUS31980</name>
    <name evidence="8" type="ORF">JBS370_LOCUS32417</name>
    <name evidence="5" type="ORF">JXQ802_LOCUS27444</name>
    <name evidence="6" type="ORF">OTI717_LOCUS31348</name>
    <name evidence="4" type="ORF">PYM288_LOCUS18337</name>
    <name evidence="1" type="ORF">RFH988_LOCUS9475</name>
    <name evidence="3" type="ORF">SEV965_LOCUS8379</name>
    <name evidence="2" type="ORF">ZHD862_LOCUS9296</name>
</gene>
<dbReference type="EMBL" id="CAJNOH010000558">
    <property type="protein sequence ID" value="CAF1074440.1"/>
    <property type="molecule type" value="Genomic_DNA"/>
</dbReference>
<organism evidence="6 9">
    <name type="scientific">Rotaria sordida</name>
    <dbReference type="NCBI Taxonomy" id="392033"/>
    <lineage>
        <taxon>Eukaryota</taxon>
        <taxon>Metazoa</taxon>
        <taxon>Spiralia</taxon>
        <taxon>Gnathifera</taxon>
        <taxon>Rotifera</taxon>
        <taxon>Eurotatoria</taxon>
        <taxon>Bdelloidea</taxon>
        <taxon>Philodinida</taxon>
        <taxon>Philodinidae</taxon>
        <taxon>Rotaria</taxon>
    </lineage>
</organism>
<dbReference type="Proteomes" id="UP000663823">
    <property type="component" value="Unassembled WGS sequence"/>
</dbReference>
<evidence type="ECO:0000313" key="4">
    <source>
        <dbReference type="EMBL" id="CAF1074440.1"/>
    </source>
</evidence>
<evidence type="ECO:0000313" key="7">
    <source>
        <dbReference type="EMBL" id="CAF4113802.1"/>
    </source>
</evidence>
<dbReference type="EMBL" id="CAJOBE010010660">
    <property type="protein sequence ID" value="CAF4113802.1"/>
    <property type="molecule type" value="Genomic_DNA"/>
</dbReference>
<protein>
    <submittedName>
        <fullName evidence="6">Uncharacterized protein</fullName>
    </submittedName>
</protein>
<dbReference type="EMBL" id="CAJNOU010000307">
    <property type="protein sequence ID" value="CAF0953469.1"/>
    <property type="molecule type" value="Genomic_DNA"/>
</dbReference>
<dbReference type="Proteomes" id="UP000663864">
    <property type="component" value="Unassembled WGS sequence"/>
</dbReference>
<evidence type="ECO:0000313" key="5">
    <source>
        <dbReference type="EMBL" id="CAF1260325.1"/>
    </source>
</evidence>
<evidence type="ECO:0000313" key="10">
    <source>
        <dbReference type="Proteomes" id="UP000663870"/>
    </source>
</evidence>
<evidence type="ECO:0000313" key="9">
    <source>
        <dbReference type="Proteomes" id="UP000663823"/>
    </source>
</evidence>
<dbReference type="Proteomes" id="UP000663870">
    <property type="component" value="Unassembled WGS sequence"/>
</dbReference>
<evidence type="ECO:0000313" key="1">
    <source>
        <dbReference type="EMBL" id="CAF0910793.1"/>
    </source>
</evidence>
<dbReference type="Proteomes" id="UP000663854">
    <property type="component" value="Unassembled WGS sequence"/>
</dbReference>
<keyword evidence="10" id="KW-1185">Reference proteome</keyword>
<dbReference type="EMBL" id="CAJOBD010008580">
    <property type="protein sequence ID" value="CAF4116067.1"/>
    <property type="molecule type" value="Genomic_DNA"/>
</dbReference>
<dbReference type="AlphaFoldDB" id="A0A819RZG4"/>
<dbReference type="OrthoDB" id="431717at2759"/>
<sequence length="66" mass="7739">MKNTYRNIYAAATTAAVAEVIEIQEFIPREMLDYNNNWLKQTNRLDSINTFILPTLSTQTKKQQHH</sequence>
<accession>A0A819RZG4</accession>
<dbReference type="Proteomes" id="UP000663882">
    <property type="component" value="Unassembled WGS sequence"/>
</dbReference>
<dbReference type="EMBL" id="CAJNOO010000337">
    <property type="protein sequence ID" value="CAF0910793.1"/>
    <property type="molecule type" value="Genomic_DNA"/>
</dbReference>
<evidence type="ECO:0000313" key="3">
    <source>
        <dbReference type="EMBL" id="CAF0953469.1"/>
    </source>
</evidence>
<reference evidence="6" key="1">
    <citation type="submission" date="2021-02" db="EMBL/GenBank/DDBJ databases">
        <authorList>
            <person name="Nowell W R."/>
        </authorList>
    </citation>
    <scope>NUCLEOTIDE SEQUENCE</scope>
</reference>
<comment type="caution">
    <text evidence="6">The sequence shown here is derived from an EMBL/GenBank/DDBJ whole genome shotgun (WGS) entry which is preliminary data.</text>
</comment>
<evidence type="ECO:0000313" key="6">
    <source>
        <dbReference type="EMBL" id="CAF4045273.1"/>
    </source>
</evidence>
<dbReference type="Proteomes" id="UP000663889">
    <property type="component" value="Unassembled WGS sequence"/>
</dbReference>
<proteinExistence type="predicted"/>
<evidence type="ECO:0000313" key="8">
    <source>
        <dbReference type="EMBL" id="CAF4116067.1"/>
    </source>
</evidence>
<dbReference type="Proteomes" id="UP000663874">
    <property type="component" value="Unassembled WGS sequence"/>
</dbReference>